<accession>A0A6G1AIW9</accession>
<organism evidence="1 2">
    <name type="scientific">Crocuta crocuta</name>
    <name type="common">Spotted hyena</name>
    <dbReference type="NCBI Taxonomy" id="9678"/>
    <lineage>
        <taxon>Eukaryota</taxon>
        <taxon>Metazoa</taxon>
        <taxon>Chordata</taxon>
        <taxon>Craniata</taxon>
        <taxon>Vertebrata</taxon>
        <taxon>Euteleostomi</taxon>
        <taxon>Mammalia</taxon>
        <taxon>Eutheria</taxon>
        <taxon>Laurasiatheria</taxon>
        <taxon>Carnivora</taxon>
        <taxon>Feliformia</taxon>
        <taxon>Hyaenidae</taxon>
        <taxon>Crocuta</taxon>
    </lineage>
</organism>
<feature type="non-terminal residue" evidence="1">
    <location>
        <position position="123"/>
    </location>
</feature>
<gene>
    <name evidence="1" type="primary">Pol_449</name>
    <name evidence="1" type="ORF">FOF47_R07303</name>
</gene>
<dbReference type="EMBL" id="VOAJ01005114">
    <property type="protein sequence ID" value="KAF0875547.1"/>
    <property type="molecule type" value="Genomic_DNA"/>
</dbReference>
<dbReference type="AlphaFoldDB" id="A0A6G1AIW9"/>
<evidence type="ECO:0000313" key="1">
    <source>
        <dbReference type="EMBL" id="KAF0875547.1"/>
    </source>
</evidence>
<evidence type="ECO:0000313" key="2">
    <source>
        <dbReference type="Proteomes" id="UP000475037"/>
    </source>
</evidence>
<comment type="caution">
    <text evidence="1">The sequence shown here is derived from an EMBL/GenBank/DDBJ whole genome shotgun (WGS) entry which is preliminary data.</text>
</comment>
<keyword evidence="2" id="KW-1185">Reference proteome</keyword>
<reference evidence="1 2" key="1">
    <citation type="submission" date="2019-11" db="EMBL/GenBank/DDBJ databases">
        <authorList>
            <person name="Yang C."/>
            <person name="Li F."/>
        </authorList>
    </citation>
    <scope>NUCLEOTIDE SEQUENCE [LARGE SCALE GENOMIC DNA]</scope>
    <source>
        <strain evidence="1">KB4526</strain>
        <tissue evidence="1">Muscle</tissue>
    </source>
</reference>
<proteinExistence type="predicted"/>
<sequence>LWKTVWRFLKKLKVKLLYNPAIAWLRIYPRDTGVLMHRGTCIPMFITALSTIARSWKEPNCPSTYEWIKMWFISIMEYYLAMRKNEILPFAKTWMELQGIMLSEISQSEKDGQYHMFSLICGT</sequence>
<feature type="non-terminal residue" evidence="1">
    <location>
        <position position="1"/>
    </location>
</feature>
<name>A0A6G1AIW9_CROCR</name>
<dbReference type="Proteomes" id="UP000475037">
    <property type="component" value="Unassembled WGS sequence"/>
</dbReference>
<protein>
    <submittedName>
        <fullName evidence="1">LORF2 protein</fullName>
    </submittedName>
</protein>